<name>A0AA41VMI0_PAPNU</name>
<evidence type="ECO:0000256" key="1">
    <source>
        <dbReference type="SAM" id="MobiDB-lite"/>
    </source>
</evidence>
<dbReference type="AlphaFoldDB" id="A0AA41VMI0"/>
<proteinExistence type="predicted"/>
<evidence type="ECO:0000313" key="3">
    <source>
        <dbReference type="Proteomes" id="UP001177140"/>
    </source>
</evidence>
<reference evidence="2" key="1">
    <citation type="submission" date="2022-03" db="EMBL/GenBank/DDBJ databases">
        <title>A functionally conserved STORR gene fusion in Papaver species that diverged 16.8 million years ago.</title>
        <authorList>
            <person name="Catania T."/>
        </authorList>
    </citation>
    <scope>NUCLEOTIDE SEQUENCE</scope>
    <source>
        <strain evidence="2">S-191538</strain>
    </source>
</reference>
<accession>A0AA41VMI0</accession>
<organism evidence="2 3">
    <name type="scientific">Papaver nudicaule</name>
    <name type="common">Iceland poppy</name>
    <dbReference type="NCBI Taxonomy" id="74823"/>
    <lineage>
        <taxon>Eukaryota</taxon>
        <taxon>Viridiplantae</taxon>
        <taxon>Streptophyta</taxon>
        <taxon>Embryophyta</taxon>
        <taxon>Tracheophyta</taxon>
        <taxon>Spermatophyta</taxon>
        <taxon>Magnoliopsida</taxon>
        <taxon>Ranunculales</taxon>
        <taxon>Papaveraceae</taxon>
        <taxon>Papaveroideae</taxon>
        <taxon>Papaver</taxon>
    </lineage>
</organism>
<dbReference type="Proteomes" id="UP001177140">
    <property type="component" value="Unassembled WGS sequence"/>
</dbReference>
<feature type="compositionally biased region" description="Basic and acidic residues" evidence="1">
    <location>
        <begin position="1"/>
        <end position="26"/>
    </location>
</feature>
<feature type="non-terminal residue" evidence="2">
    <location>
        <position position="1"/>
    </location>
</feature>
<evidence type="ECO:0000313" key="2">
    <source>
        <dbReference type="EMBL" id="MCL7044016.1"/>
    </source>
</evidence>
<keyword evidence="3" id="KW-1185">Reference proteome</keyword>
<feature type="non-terminal residue" evidence="2">
    <location>
        <position position="98"/>
    </location>
</feature>
<protein>
    <submittedName>
        <fullName evidence="2">Uncharacterized protein</fullName>
    </submittedName>
</protein>
<feature type="region of interest" description="Disordered" evidence="1">
    <location>
        <begin position="1"/>
        <end position="37"/>
    </location>
</feature>
<gene>
    <name evidence="2" type="ORF">MKW94_002382</name>
</gene>
<sequence length="98" mass="10650">VTIQTETEKQIDKLRRKEEKKQRRGTDNGVESAGNFSSLLQASESKGLFDDLIGSGQGSSSFGVTSLPQGSVRKNFKGYEEVSIPATQTAQMKPGEKL</sequence>
<comment type="caution">
    <text evidence="2">The sequence shown here is derived from an EMBL/GenBank/DDBJ whole genome shotgun (WGS) entry which is preliminary data.</text>
</comment>
<dbReference type="EMBL" id="JAJJMA010253242">
    <property type="protein sequence ID" value="MCL7044016.1"/>
    <property type="molecule type" value="Genomic_DNA"/>
</dbReference>